<dbReference type="InterPro" id="IPR003758">
    <property type="entry name" value="LpxK"/>
</dbReference>
<dbReference type="EMBL" id="CP064782">
    <property type="protein sequence ID" value="QWT48476.1"/>
    <property type="molecule type" value="Genomic_DNA"/>
</dbReference>
<evidence type="ECO:0000256" key="1">
    <source>
        <dbReference type="ARBA" id="ARBA00002274"/>
    </source>
</evidence>
<keyword evidence="9 13" id="KW-0418">Kinase</keyword>
<dbReference type="GO" id="GO:0005524">
    <property type="term" value="F:ATP binding"/>
    <property type="evidence" value="ECO:0007669"/>
    <property type="project" value="UniProtKB-UniRule"/>
</dbReference>
<dbReference type="Proteomes" id="UP000683428">
    <property type="component" value="Chromosome"/>
</dbReference>
<keyword evidence="11 13" id="KW-0443">Lipid metabolism</keyword>
<dbReference type="GO" id="GO:0009244">
    <property type="term" value="P:lipopolysaccharide core region biosynthetic process"/>
    <property type="evidence" value="ECO:0007669"/>
    <property type="project" value="TreeGrafter"/>
</dbReference>
<comment type="catalytic activity">
    <reaction evidence="13">
        <text>a lipid A disaccharide + ATP = a lipid IVA + ADP + H(+)</text>
        <dbReference type="Rhea" id="RHEA:67840"/>
        <dbReference type="ChEBI" id="CHEBI:15378"/>
        <dbReference type="ChEBI" id="CHEBI:30616"/>
        <dbReference type="ChEBI" id="CHEBI:176343"/>
        <dbReference type="ChEBI" id="CHEBI:176425"/>
        <dbReference type="ChEBI" id="CHEBI:456216"/>
        <dbReference type="EC" id="2.7.1.130"/>
    </reaction>
</comment>
<dbReference type="GO" id="GO:0005886">
    <property type="term" value="C:plasma membrane"/>
    <property type="evidence" value="ECO:0007669"/>
    <property type="project" value="TreeGrafter"/>
</dbReference>
<dbReference type="RefSeq" id="WP_232368470.1">
    <property type="nucleotide sequence ID" value="NZ_CP064782.1"/>
</dbReference>
<dbReference type="Pfam" id="PF02606">
    <property type="entry name" value="LpxK"/>
    <property type="match status" value="1"/>
</dbReference>
<comment type="function">
    <text evidence="1 13">Transfers the gamma-phosphate of ATP to the 4'-position of a tetraacyldisaccharide 1-phosphate intermediate (termed DS-1-P) to form tetraacyldisaccharide 1,4'-bis-phosphate (lipid IVA).</text>
</comment>
<evidence type="ECO:0000256" key="9">
    <source>
        <dbReference type="ARBA" id="ARBA00022777"/>
    </source>
</evidence>
<evidence type="ECO:0000256" key="8">
    <source>
        <dbReference type="ARBA" id="ARBA00022741"/>
    </source>
</evidence>
<feature type="binding site" evidence="13">
    <location>
        <begin position="62"/>
        <end position="69"/>
    </location>
    <ligand>
        <name>ATP</name>
        <dbReference type="ChEBI" id="CHEBI:30616"/>
    </ligand>
</feature>
<evidence type="ECO:0000256" key="13">
    <source>
        <dbReference type="HAMAP-Rule" id="MF_00409"/>
    </source>
</evidence>
<dbReference type="PANTHER" id="PTHR42724:SF1">
    <property type="entry name" value="TETRAACYLDISACCHARIDE 4'-KINASE, MITOCHONDRIAL-RELATED"/>
    <property type="match status" value="1"/>
</dbReference>
<keyword evidence="5 13" id="KW-0444">Lipid biosynthesis</keyword>
<proteinExistence type="inferred from homology"/>
<keyword evidence="7 13" id="KW-0808">Transferase</keyword>
<comment type="similarity">
    <text evidence="13">Belongs to the LpxK family.</text>
</comment>
<dbReference type="GO" id="GO:0009245">
    <property type="term" value="P:lipid A biosynthetic process"/>
    <property type="evidence" value="ECO:0007669"/>
    <property type="project" value="UniProtKB-UniRule"/>
</dbReference>
<evidence type="ECO:0000256" key="3">
    <source>
        <dbReference type="ARBA" id="ARBA00012071"/>
    </source>
</evidence>
<reference evidence="14" key="1">
    <citation type="submission" date="2020-11" db="EMBL/GenBank/DDBJ databases">
        <title>Azospira inquinata sp. nov.</title>
        <authorList>
            <person name="Moe W.M."/>
            <person name="Mikes M.C."/>
        </authorList>
    </citation>
    <scope>NUCLEOTIDE SEQUENCE</scope>
    <source>
        <strain evidence="14">Azo-3</strain>
    </source>
</reference>
<evidence type="ECO:0000256" key="7">
    <source>
        <dbReference type="ARBA" id="ARBA00022679"/>
    </source>
</evidence>
<evidence type="ECO:0000256" key="11">
    <source>
        <dbReference type="ARBA" id="ARBA00023098"/>
    </source>
</evidence>
<keyword evidence="6 13" id="KW-0441">Lipid A biosynthesis</keyword>
<keyword evidence="10 13" id="KW-0067">ATP-binding</keyword>
<dbReference type="AlphaFoldDB" id="A0A975SLU6"/>
<organism evidence="14 15">
    <name type="scientific">Azospira inquinata</name>
    <dbReference type="NCBI Taxonomy" id="2785627"/>
    <lineage>
        <taxon>Bacteria</taxon>
        <taxon>Pseudomonadati</taxon>
        <taxon>Pseudomonadota</taxon>
        <taxon>Betaproteobacteria</taxon>
        <taxon>Rhodocyclales</taxon>
        <taxon>Rhodocyclaceae</taxon>
        <taxon>Azospira</taxon>
    </lineage>
</organism>
<dbReference type="SUPFAM" id="SSF52540">
    <property type="entry name" value="P-loop containing nucleoside triphosphate hydrolases"/>
    <property type="match status" value="1"/>
</dbReference>
<evidence type="ECO:0000313" key="14">
    <source>
        <dbReference type="EMBL" id="QWT48476.1"/>
    </source>
</evidence>
<gene>
    <name evidence="13" type="primary">lpxK</name>
    <name evidence="14" type="ORF">Azoinq_11510</name>
</gene>
<evidence type="ECO:0000313" key="15">
    <source>
        <dbReference type="Proteomes" id="UP000683428"/>
    </source>
</evidence>
<accession>A0A975SLU6</accession>
<dbReference type="InterPro" id="IPR027417">
    <property type="entry name" value="P-loop_NTPase"/>
</dbReference>
<comment type="pathway">
    <text evidence="2 13">Glycolipid biosynthesis; lipid IV(A) biosynthesis; lipid IV(A) from (3R)-3-hydroxytetradecanoyl-[acyl-carrier-protein] and UDP-N-acetyl-alpha-D-glucosamine: step 6/6.</text>
</comment>
<dbReference type="CDD" id="cd01983">
    <property type="entry name" value="SIMIBI"/>
    <property type="match status" value="1"/>
</dbReference>
<evidence type="ECO:0000256" key="5">
    <source>
        <dbReference type="ARBA" id="ARBA00022516"/>
    </source>
</evidence>
<dbReference type="KEGG" id="aiq:Azoinq_11510"/>
<evidence type="ECO:0000256" key="6">
    <source>
        <dbReference type="ARBA" id="ARBA00022556"/>
    </source>
</evidence>
<dbReference type="GO" id="GO:0009029">
    <property type="term" value="F:lipid-A 4'-kinase activity"/>
    <property type="evidence" value="ECO:0007669"/>
    <property type="project" value="UniProtKB-UniRule"/>
</dbReference>
<evidence type="ECO:0000256" key="4">
    <source>
        <dbReference type="ARBA" id="ARBA00016436"/>
    </source>
</evidence>
<sequence>MPRREAPLPPFSRFLDGLTGLALLPVSWVFTLLVQSRRLAYRWGWLRTERLPVPVVVVGNLTVGGAGKTPLVARLAQDLAAAGRHPAIVSRGYGAEVLRPQAVSPEATADVVGDEPLLLARRTGVPVWVGRDRVATGRALLAAHPEVDVLLCDDGLQHYRLARDVEIVVFDARGAGNGRLLPAGPLREPLSRLARAHALVYNELPDSLALRSTSHLPAFQMSLEAGEFLALAEPERRCRAEDLAGKVLHGVAGIGDPGRFFRTLGDLGLEVVPHPFPDHHAYRVEDFSFLHPGEVALLTEKDGVKCARLHLGEAWVLPVDARVTPDISAFILESLHGRETAGHPGVPPLQG</sequence>
<keyword evidence="8 13" id="KW-0547">Nucleotide-binding</keyword>
<dbReference type="PANTHER" id="PTHR42724">
    <property type="entry name" value="TETRAACYLDISACCHARIDE 4'-KINASE"/>
    <property type="match status" value="1"/>
</dbReference>
<dbReference type="HAMAP" id="MF_00409">
    <property type="entry name" value="LpxK"/>
    <property type="match status" value="1"/>
</dbReference>
<protein>
    <recommendedName>
        <fullName evidence="4 13">Tetraacyldisaccharide 4'-kinase</fullName>
        <ecNumber evidence="3 13">2.7.1.130</ecNumber>
    </recommendedName>
    <alternativeName>
        <fullName evidence="12 13">Lipid A 4'-kinase</fullName>
    </alternativeName>
</protein>
<name>A0A975SLU6_9RHOO</name>
<keyword evidence="15" id="KW-1185">Reference proteome</keyword>
<evidence type="ECO:0000256" key="12">
    <source>
        <dbReference type="ARBA" id="ARBA00029757"/>
    </source>
</evidence>
<evidence type="ECO:0000256" key="2">
    <source>
        <dbReference type="ARBA" id="ARBA00004870"/>
    </source>
</evidence>
<dbReference type="EC" id="2.7.1.130" evidence="3 13"/>
<dbReference type="NCBIfam" id="TIGR00682">
    <property type="entry name" value="lpxK"/>
    <property type="match status" value="1"/>
</dbReference>
<evidence type="ECO:0000256" key="10">
    <source>
        <dbReference type="ARBA" id="ARBA00022840"/>
    </source>
</evidence>